<feature type="region of interest" description="Disordered" evidence="1">
    <location>
        <begin position="1"/>
        <end position="45"/>
    </location>
</feature>
<protein>
    <submittedName>
        <fullName evidence="2">Uncharacterized protein</fullName>
    </submittedName>
</protein>
<proteinExistence type="predicted"/>
<feature type="compositionally biased region" description="Basic and acidic residues" evidence="1">
    <location>
        <begin position="14"/>
        <end position="28"/>
    </location>
</feature>
<evidence type="ECO:0000256" key="1">
    <source>
        <dbReference type="SAM" id="MobiDB-lite"/>
    </source>
</evidence>
<sequence>MVFGMKRNSVQDETETKTHISETPRFVDLEDDEQAPEGYKPPSSEKARLDLLDECLRDVKKELEPIKDTWYMRGVSVVSNGWSNWWKKGSVIAQFLIGTIEHIGPSNVLQVVTVANCKAAYIADFQILQICLNKKWDVNPGSAYIEGSSARLEEMVWKDFDDEGFLTMGNEKTKS</sequence>
<name>A0AAD8KW54_TARER</name>
<organism evidence="2 3">
    <name type="scientific">Tagetes erecta</name>
    <name type="common">African marigold</name>
    <dbReference type="NCBI Taxonomy" id="13708"/>
    <lineage>
        <taxon>Eukaryota</taxon>
        <taxon>Viridiplantae</taxon>
        <taxon>Streptophyta</taxon>
        <taxon>Embryophyta</taxon>
        <taxon>Tracheophyta</taxon>
        <taxon>Spermatophyta</taxon>
        <taxon>Magnoliopsida</taxon>
        <taxon>eudicotyledons</taxon>
        <taxon>Gunneridae</taxon>
        <taxon>Pentapetalae</taxon>
        <taxon>asterids</taxon>
        <taxon>campanulids</taxon>
        <taxon>Asterales</taxon>
        <taxon>Asteraceae</taxon>
        <taxon>Asteroideae</taxon>
        <taxon>Heliantheae alliance</taxon>
        <taxon>Tageteae</taxon>
        <taxon>Tagetes</taxon>
    </lineage>
</organism>
<dbReference type="AlphaFoldDB" id="A0AAD8KW54"/>
<accession>A0AAD8KW54</accession>
<reference evidence="2" key="1">
    <citation type="journal article" date="2023" name="bioRxiv">
        <title>Improved chromosome-level genome assembly for marigold (Tagetes erecta).</title>
        <authorList>
            <person name="Jiang F."/>
            <person name="Yuan L."/>
            <person name="Wang S."/>
            <person name="Wang H."/>
            <person name="Xu D."/>
            <person name="Wang A."/>
            <person name="Fan W."/>
        </authorList>
    </citation>
    <scope>NUCLEOTIDE SEQUENCE</scope>
    <source>
        <strain evidence="2">WSJ</strain>
        <tissue evidence="2">Leaf</tissue>
    </source>
</reference>
<evidence type="ECO:0000313" key="2">
    <source>
        <dbReference type="EMBL" id="KAK1427407.1"/>
    </source>
</evidence>
<keyword evidence="3" id="KW-1185">Reference proteome</keyword>
<gene>
    <name evidence="2" type="ORF">QVD17_16091</name>
</gene>
<dbReference type="EMBL" id="JAUHHV010000004">
    <property type="protein sequence ID" value="KAK1427407.1"/>
    <property type="molecule type" value="Genomic_DNA"/>
</dbReference>
<comment type="caution">
    <text evidence="2">The sequence shown here is derived from an EMBL/GenBank/DDBJ whole genome shotgun (WGS) entry which is preliminary data.</text>
</comment>
<dbReference type="Proteomes" id="UP001229421">
    <property type="component" value="Unassembled WGS sequence"/>
</dbReference>
<evidence type="ECO:0000313" key="3">
    <source>
        <dbReference type="Proteomes" id="UP001229421"/>
    </source>
</evidence>